<organism evidence="2 3">
    <name type="scientific">Roseburia zhanii</name>
    <dbReference type="NCBI Taxonomy" id="2763064"/>
    <lineage>
        <taxon>Bacteria</taxon>
        <taxon>Bacillati</taxon>
        <taxon>Bacillota</taxon>
        <taxon>Clostridia</taxon>
        <taxon>Lachnospirales</taxon>
        <taxon>Lachnospiraceae</taxon>
        <taxon>Roseburia</taxon>
    </lineage>
</organism>
<dbReference type="EMBL" id="JACOPH010000002">
    <property type="protein sequence ID" value="MBC5713490.1"/>
    <property type="molecule type" value="Genomic_DNA"/>
</dbReference>
<dbReference type="RefSeq" id="WP_186866413.1">
    <property type="nucleotide sequence ID" value="NZ_JACOPH010000002.1"/>
</dbReference>
<reference evidence="2" key="1">
    <citation type="submission" date="2020-08" db="EMBL/GenBank/DDBJ databases">
        <title>Genome public.</title>
        <authorList>
            <person name="Liu C."/>
            <person name="Sun Q."/>
        </authorList>
    </citation>
    <scope>NUCLEOTIDE SEQUENCE</scope>
    <source>
        <strain evidence="2">BX1005</strain>
    </source>
</reference>
<evidence type="ECO:0000256" key="1">
    <source>
        <dbReference type="SAM" id="Phobius"/>
    </source>
</evidence>
<dbReference type="AlphaFoldDB" id="A0A923LNI2"/>
<proteinExistence type="predicted"/>
<name>A0A923LNI2_9FIRM</name>
<sequence>MRKQKKAGRKNKAVNQTERTDLTGIYITLLFILFPLAIHYGYTDILTVKTNIFYILTESYLFLMCIYFLTRESHTEKKFWDSRSVSDFFALGFLVTAVISWLCNGNKKEQFFGTYGR</sequence>
<feature type="transmembrane region" description="Helical" evidence="1">
    <location>
        <begin position="82"/>
        <end position="102"/>
    </location>
</feature>
<comment type="caution">
    <text evidence="2">The sequence shown here is derived from an EMBL/GenBank/DDBJ whole genome shotgun (WGS) entry which is preliminary data.</text>
</comment>
<keyword evidence="1" id="KW-1133">Transmembrane helix</keyword>
<dbReference type="Proteomes" id="UP000606720">
    <property type="component" value="Unassembled WGS sequence"/>
</dbReference>
<evidence type="ECO:0000313" key="3">
    <source>
        <dbReference type="Proteomes" id="UP000606720"/>
    </source>
</evidence>
<feature type="transmembrane region" description="Helical" evidence="1">
    <location>
        <begin position="21"/>
        <end position="40"/>
    </location>
</feature>
<feature type="transmembrane region" description="Helical" evidence="1">
    <location>
        <begin position="52"/>
        <end position="70"/>
    </location>
</feature>
<keyword evidence="3" id="KW-1185">Reference proteome</keyword>
<keyword evidence="1" id="KW-0472">Membrane</keyword>
<keyword evidence="1" id="KW-0812">Transmembrane</keyword>
<accession>A0A923LNI2</accession>
<evidence type="ECO:0000313" key="2">
    <source>
        <dbReference type="EMBL" id="MBC5713490.1"/>
    </source>
</evidence>
<protein>
    <submittedName>
        <fullName evidence="2">Uncharacterized protein</fullName>
    </submittedName>
</protein>
<gene>
    <name evidence="2" type="ORF">H8S17_04545</name>
</gene>